<evidence type="ECO:0000256" key="2">
    <source>
        <dbReference type="ARBA" id="ARBA00023136"/>
    </source>
</evidence>
<comment type="caution">
    <text evidence="5">The sequence shown here is derived from an EMBL/GenBank/DDBJ whole genome shotgun (WGS) entry which is preliminary data.</text>
</comment>
<evidence type="ECO:0000313" key="6">
    <source>
        <dbReference type="Proteomes" id="UP000305887"/>
    </source>
</evidence>
<dbReference type="PROSITE" id="PS51257">
    <property type="entry name" value="PROKAR_LIPOPROTEIN"/>
    <property type="match status" value="1"/>
</dbReference>
<feature type="signal peptide" evidence="3">
    <location>
        <begin position="1"/>
        <end position="29"/>
    </location>
</feature>
<keyword evidence="6" id="KW-1185">Reference proteome</keyword>
<organism evidence="5 6">
    <name type="scientific">Rubellimicrobium rubrum</name>
    <dbReference type="NCBI Taxonomy" id="2585369"/>
    <lineage>
        <taxon>Bacteria</taxon>
        <taxon>Pseudomonadati</taxon>
        <taxon>Pseudomonadota</taxon>
        <taxon>Alphaproteobacteria</taxon>
        <taxon>Rhodobacterales</taxon>
        <taxon>Roseobacteraceae</taxon>
        <taxon>Rubellimicrobium</taxon>
    </lineage>
</organism>
<keyword evidence="2" id="KW-0472">Membrane</keyword>
<accession>A0A5C4N6J4</accession>
<dbReference type="InterPro" id="IPR037873">
    <property type="entry name" value="BamE-like"/>
</dbReference>
<keyword evidence="1 3" id="KW-0732">Signal</keyword>
<evidence type="ECO:0000256" key="3">
    <source>
        <dbReference type="SAM" id="SignalP"/>
    </source>
</evidence>
<name>A0A5C4N6J4_9RHOB</name>
<dbReference type="EMBL" id="VDFU01000001">
    <property type="protein sequence ID" value="TNC52739.1"/>
    <property type="molecule type" value="Genomic_DNA"/>
</dbReference>
<dbReference type="Proteomes" id="UP000305887">
    <property type="component" value="Unassembled WGS sequence"/>
</dbReference>
<protein>
    <submittedName>
        <fullName evidence="5">Outer membrane protein assembly factor BamE</fullName>
    </submittedName>
</protein>
<feature type="domain" description="Outer membrane protein assembly factor BamE" evidence="4">
    <location>
        <begin position="38"/>
        <end position="112"/>
    </location>
</feature>
<sequence length="161" mass="17443">MRRPKARQGGILMRTSSAAVVAVALLLQACSPQFRNHGYVPPESAVSALTYGVDTRETVSATLGRPTTTGLLGDSTFYYVQSRFRTVAYQAPEEIERQVLAVSFAPNGTLGNIERFDLADGRVVQLSGRTTAEIFADRTFINQLLGNVGRFDAGNLLGDDE</sequence>
<dbReference type="InterPro" id="IPR007450">
    <property type="entry name" value="BamE_dom"/>
</dbReference>
<evidence type="ECO:0000256" key="1">
    <source>
        <dbReference type="ARBA" id="ARBA00022729"/>
    </source>
</evidence>
<dbReference type="Gene3D" id="3.30.1450.10">
    <property type="match status" value="1"/>
</dbReference>
<reference evidence="5 6" key="1">
    <citation type="submission" date="2019-06" db="EMBL/GenBank/DDBJ databases">
        <title>YIM 131921 draft genome.</title>
        <authorList>
            <person name="Jiang L."/>
        </authorList>
    </citation>
    <scope>NUCLEOTIDE SEQUENCE [LARGE SCALE GENOMIC DNA]</scope>
    <source>
        <strain evidence="5 6">YIM 131921</strain>
    </source>
</reference>
<dbReference type="Pfam" id="PF04355">
    <property type="entry name" value="BamE"/>
    <property type="match status" value="1"/>
</dbReference>
<feature type="chain" id="PRO_5022722013" evidence="3">
    <location>
        <begin position="30"/>
        <end position="161"/>
    </location>
</feature>
<evidence type="ECO:0000259" key="4">
    <source>
        <dbReference type="Pfam" id="PF04355"/>
    </source>
</evidence>
<dbReference type="OrthoDB" id="7203955at2"/>
<evidence type="ECO:0000313" key="5">
    <source>
        <dbReference type="EMBL" id="TNC52739.1"/>
    </source>
</evidence>
<proteinExistence type="predicted"/>
<dbReference type="AlphaFoldDB" id="A0A5C4N6J4"/>
<gene>
    <name evidence="5" type="ORF">FHG66_00115</name>
</gene>
<dbReference type="GO" id="GO:0019867">
    <property type="term" value="C:outer membrane"/>
    <property type="evidence" value="ECO:0007669"/>
    <property type="project" value="InterPro"/>
</dbReference>